<evidence type="ECO:0000256" key="1">
    <source>
        <dbReference type="SAM" id="SignalP"/>
    </source>
</evidence>
<dbReference type="PANTHER" id="PTHR46082">
    <property type="entry name" value="ATP/GTP-BINDING PROTEIN-RELATED"/>
    <property type="match status" value="1"/>
</dbReference>
<name>A0A9W4NTM2_9EURO</name>
<reference evidence="3" key="1">
    <citation type="submission" date="2021-07" db="EMBL/GenBank/DDBJ databases">
        <authorList>
            <person name="Branca A.L. A."/>
        </authorList>
    </citation>
    <scope>NUCLEOTIDE SEQUENCE</scope>
</reference>
<evidence type="ECO:0000313" key="4">
    <source>
        <dbReference type="Proteomes" id="UP001152592"/>
    </source>
</evidence>
<evidence type="ECO:0000313" key="3">
    <source>
        <dbReference type="EMBL" id="CAG8408175.1"/>
    </source>
</evidence>
<feature type="domain" description="Nucleoside phosphorylase" evidence="2">
    <location>
        <begin position="9"/>
        <end position="292"/>
    </location>
</feature>
<dbReference type="InterPro" id="IPR035994">
    <property type="entry name" value="Nucleoside_phosphorylase_sf"/>
</dbReference>
<keyword evidence="1" id="KW-0732">Signal</keyword>
<dbReference type="InterPro" id="IPR000845">
    <property type="entry name" value="Nucleoside_phosphorylase_d"/>
</dbReference>
<dbReference type="InterPro" id="IPR053137">
    <property type="entry name" value="NLR-like"/>
</dbReference>
<dbReference type="Pfam" id="PF01048">
    <property type="entry name" value="PNP_UDP_1"/>
    <property type="match status" value="1"/>
</dbReference>
<proteinExistence type="predicted"/>
<organism evidence="3 4">
    <name type="scientific">Penicillium salamii</name>
    <dbReference type="NCBI Taxonomy" id="1612424"/>
    <lineage>
        <taxon>Eukaryota</taxon>
        <taxon>Fungi</taxon>
        <taxon>Dikarya</taxon>
        <taxon>Ascomycota</taxon>
        <taxon>Pezizomycotina</taxon>
        <taxon>Eurotiomycetes</taxon>
        <taxon>Eurotiomycetidae</taxon>
        <taxon>Eurotiales</taxon>
        <taxon>Aspergillaceae</taxon>
        <taxon>Penicillium</taxon>
    </lineage>
</organism>
<accession>A0A9W4NTM2</accession>
<feature type="signal peptide" evidence="1">
    <location>
        <begin position="1"/>
        <end position="24"/>
    </location>
</feature>
<feature type="chain" id="PRO_5040821129" description="Nucleoside phosphorylase domain-containing protein" evidence="1">
    <location>
        <begin position="25"/>
        <end position="573"/>
    </location>
</feature>
<dbReference type="SUPFAM" id="SSF53167">
    <property type="entry name" value="Purine and uridine phosphorylases"/>
    <property type="match status" value="1"/>
</dbReference>
<dbReference type="Proteomes" id="UP001152592">
    <property type="component" value="Unassembled WGS sequence"/>
</dbReference>
<dbReference type="GO" id="GO:0003824">
    <property type="term" value="F:catalytic activity"/>
    <property type="evidence" value="ECO:0007669"/>
    <property type="project" value="InterPro"/>
</dbReference>
<protein>
    <recommendedName>
        <fullName evidence="2">Nucleoside phosphorylase domain-containing protein</fullName>
    </recommendedName>
</protein>
<gene>
    <name evidence="3" type="ORF">PSALAMII_LOCUS8409</name>
</gene>
<sequence>MFTCKHYNVAILCALSIELLAVRALFEEEHEDLPTVQEDTNHYALGRMGRHFVVTTCLPSAEYGTNAASAVMLNMRRSFPRVESCLLVGIGGGVPSPENDIRLGDVVVSHPNGADPAVVQYDMGKILENGGFESTGRLQEPPRLLMTAISNLRSNPNPEANSLQSSLVKIGEGRPAYQSPGRETDVLFAADSLHETTHYHCHNCNGEIVSRPARDSDQPKIFYGPIGSGNQVMKSAQRRDCLRAKHKILCFEMEAAGVMNLVPCLVIRGICDYADSHKNKAWQQYAAATAAAYARLLLSVLRSHVDINPSARIVQKPLSTPPEVYKVEINHPDIPRALQSEQDAEQVLQKYLSFAKRGPSWNPWPKDKDSFQLFQSLNQWISDPNCCLLTVRGTRARSFHELPAPENFACHIIELLRNTTNIPVLHTFSSINESGRPKEAVKTLISQVLKIIPKNSMEGLAQDLSLKEEPDEEQLFSILHRALCTLNECFIIIEIKHAALAERFQDTLQQAIHESKANFKAMIIAYTMCWKSPHGGTMVDGIMPSIRLRGSQPGWDACWNHSKPLFNRTLPSQ</sequence>
<dbReference type="EMBL" id="CAJVPD010000261">
    <property type="protein sequence ID" value="CAG8408175.1"/>
    <property type="molecule type" value="Genomic_DNA"/>
</dbReference>
<dbReference type="AlphaFoldDB" id="A0A9W4NTM2"/>
<comment type="caution">
    <text evidence="3">The sequence shown here is derived from an EMBL/GenBank/DDBJ whole genome shotgun (WGS) entry which is preliminary data.</text>
</comment>
<dbReference type="GO" id="GO:0009116">
    <property type="term" value="P:nucleoside metabolic process"/>
    <property type="evidence" value="ECO:0007669"/>
    <property type="project" value="InterPro"/>
</dbReference>
<dbReference type="PANTHER" id="PTHR46082:SF11">
    <property type="entry name" value="AAA+ ATPASE DOMAIN-CONTAINING PROTEIN-RELATED"/>
    <property type="match status" value="1"/>
</dbReference>
<evidence type="ECO:0000259" key="2">
    <source>
        <dbReference type="Pfam" id="PF01048"/>
    </source>
</evidence>
<dbReference type="Gene3D" id="3.40.50.1580">
    <property type="entry name" value="Nucleoside phosphorylase domain"/>
    <property type="match status" value="1"/>
</dbReference>
<dbReference type="OrthoDB" id="3934656at2759"/>